<gene>
    <name evidence="3" type="ORF">SLS62_009030</name>
</gene>
<dbReference type="Pfam" id="PF26640">
    <property type="entry name" value="DUF8212"/>
    <property type="match status" value="1"/>
</dbReference>
<comment type="caution">
    <text evidence="3">The sequence shown here is derived from an EMBL/GenBank/DDBJ whole genome shotgun (WGS) entry which is preliminary data.</text>
</comment>
<accession>A0AAN9YM17</accession>
<dbReference type="InterPro" id="IPR058525">
    <property type="entry name" value="DUF8212"/>
</dbReference>
<dbReference type="Pfam" id="PF06985">
    <property type="entry name" value="HET"/>
    <property type="match status" value="1"/>
</dbReference>
<name>A0AAN9YM17_9PEZI</name>
<dbReference type="PANTHER" id="PTHR10622">
    <property type="entry name" value="HET DOMAIN-CONTAINING PROTEIN"/>
    <property type="match status" value="1"/>
</dbReference>
<proteinExistence type="predicted"/>
<evidence type="ECO:0000259" key="2">
    <source>
        <dbReference type="Pfam" id="PF26640"/>
    </source>
</evidence>
<evidence type="ECO:0000259" key="1">
    <source>
        <dbReference type="Pfam" id="PF06985"/>
    </source>
</evidence>
<feature type="domain" description="Heterokaryon incompatibility" evidence="1">
    <location>
        <begin position="23"/>
        <end position="125"/>
    </location>
</feature>
<evidence type="ECO:0000313" key="3">
    <source>
        <dbReference type="EMBL" id="KAK7747619.1"/>
    </source>
</evidence>
<reference evidence="3 4" key="1">
    <citation type="submission" date="2024-02" db="EMBL/GenBank/DDBJ databases">
        <title>De novo assembly and annotation of 12 fungi associated with fruit tree decline syndrome in Ontario, Canada.</title>
        <authorList>
            <person name="Sulman M."/>
            <person name="Ellouze W."/>
            <person name="Ilyukhin E."/>
        </authorList>
    </citation>
    <scope>NUCLEOTIDE SEQUENCE [LARGE SCALE GENOMIC DNA]</scope>
    <source>
        <strain evidence="3 4">M11/M66-122</strain>
    </source>
</reference>
<dbReference type="Proteomes" id="UP001320420">
    <property type="component" value="Unassembled WGS sequence"/>
</dbReference>
<dbReference type="EMBL" id="JAKJXP020000090">
    <property type="protein sequence ID" value="KAK7747619.1"/>
    <property type="molecule type" value="Genomic_DNA"/>
</dbReference>
<evidence type="ECO:0008006" key="5">
    <source>
        <dbReference type="Google" id="ProtNLM"/>
    </source>
</evidence>
<dbReference type="PANTHER" id="PTHR10622:SF12">
    <property type="entry name" value="HET DOMAIN-CONTAINING PROTEIN"/>
    <property type="match status" value="1"/>
</dbReference>
<dbReference type="InterPro" id="IPR010730">
    <property type="entry name" value="HET"/>
</dbReference>
<evidence type="ECO:0000313" key="4">
    <source>
        <dbReference type="Proteomes" id="UP001320420"/>
    </source>
</evidence>
<sequence length="415" mass="47957">MIRLLQCGTWEFETFRDKTLPKYAILSHTWKYNAGIPEDMTYQELKTWMDQRAVPKRATWQASWEKVEKARDIAWELGFRYIWIDSCCIDKQDSSELTEAINSMYQWYAQSGVCIAYLSDLDRTELGPCRWFERGWTLQELIAPSKVLFYNKDWKYCGSRNGFRVDNKHKPSEDLSVRIAEISSIDKSLLSRNDSLEITRSLSSIPACQKMSWASKRDTTKPEDMAYCLIGIFGINHMHHKAGEGRAAFIRLQEEIIKQSSDPTLFAWLVTEPGKCNPENLLKPSDIENNNALFKFDEDLHGIFACHPREFQSASDVKPTQPLIYNDEIAVTSKGVKFAAVLEGCDPCFPFKIPLHCYKTEPLEYLGMELRWVGGDIYARTNIKKTTLIDISQVLPGQDHLPMEQQTRALYDLWN</sequence>
<protein>
    <recommendedName>
        <fullName evidence="5">Heterokaryon incompatibility domain-containing protein</fullName>
    </recommendedName>
</protein>
<feature type="domain" description="DUF8212" evidence="2">
    <location>
        <begin position="248"/>
        <end position="319"/>
    </location>
</feature>
<organism evidence="3 4">
    <name type="scientific">Diatrype stigma</name>
    <dbReference type="NCBI Taxonomy" id="117547"/>
    <lineage>
        <taxon>Eukaryota</taxon>
        <taxon>Fungi</taxon>
        <taxon>Dikarya</taxon>
        <taxon>Ascomycota</taxon>
        <taxon>Pezizomycotina</taxon>
        <taxon>Sordariomycetes</taxon>
        <taxon>Xylariomycetidae</taxon>
        <taxon>Xylariales</taxon>
        <taxon>Diatrypaceae</taxon>
        <taxon>Diatrype</taxon>
    </lineage>
</organism>
<dbReference type="AlphaFoldDB" id="A0AAN9YM17"/>
<keyword evidence="4" id="KW-1185">Reference proteome</keyword>